<dbReference type="SUPFAM" id="SSF51735">
    <property type="entry name" value="NAD(P)-binding Rossmann-fold domains"/>
    <property type="match status" value="1"/>
</dbReference>
<comment type="similarity">
    <text evidence="1 3">Belongs to the short-chain dehydrogenases/reductases (SDR) family.</text>
</comment>
<gene>
    <name evidence="4" type="ORF">EH165_14075</name>
</gene>
<dbReference type="OrthoDB" id="9810734at2"/>
<dbReference type="GO" id="GO:0016491">
    <property type="term" value="F:oxidoreductase activity"/>
    <property type="evidence" value="ECO:0007669"/>
    <property type="project" value="UniProtKB-KW"/>
</dbReference>
<dbReference type="RefSeq" id="WP_124800003.1">
    <property type="nucleotide sequence ID" value="NZ_CP034170.1"/>
</dbReference>
<evidence type="ECO:0000313" key="4">
    <source>
        <dbReference type="EMBL" id="AZI59099.1"/>
    </source>
</evidence>
<accession>A0A3G8ZPD5</accession>
<dbReference type="PRINTS" id="PR00081">
    <property type="entry name" value="GDHRDH"/>
</dbReference>
<dbReference type="PANTHER" id="PTHR42901">
    <property type="entry name" value="ALCOHOL DEHYDROGENASE"/>
    <property type="match status" value="1"/>
</dbReference>
<dbReference type="PANTHER" id="PTHR42901:SF1">
    <property type="entry name" value="ALCOHOL DEHYDROGENASE"/>
    <property type="match status" value="1"/>
</dbReference>
<dbReference type="InterPro" id="IPR002347">
    <property type="entry name" value="SDR_fam"/>
</dbReference>
<evidence type="ECO:0000256" key="3">
    <source>
        <dbReference type="RuleBase" id="RU000363"/>
    </source>
</evidence>
<dbReference type="InterPro" id="IPR036291">
    <property type="entry name" value="NAD(P)-bd_dom_sf"/>
</dbReference>
<dbReference type="KEGG" id="nak:EH165_14075"/>
<protein>
    <submittedName>
        <fullName evidence="4">SDR family oxidoreductase</fullName>
    </submittedName>
</protein>
<sequence length="264" mass="27800">MTTTARTHTALVTGASSGIGEEFTRQLAAAGYHLVVVARSAEKLATLAAELERVYGVAVEVLPTDLSDSGQRAAVVDRLRDPAAPISLLINNAGIGLGQEFADASAADLVTQLEINVTAVMLLTHAALPSMTERGHGGIINVASIAGLVPGRGSTYSASKAWVIFFSEGLSVALKGSGVRVQALCPGFVRTRFHERAHIDMSQTPNAVYVDIGLLVRRSLADLRRNEPLSIPGALYRAIAVIPRALPRALTRTLASKVSSRGRT</sequence>
<keyword evidence="5" id="KW-1185">Reference proteome</keyword>
<reference evidence="4 5" key="2">
    <citation type="submission" date="2018-12" db="EMBL/GenBank/DDBJ databases">
        <title>Nakamurella antarcticus sp. nov., isolated from Antarctica South Shetland Islands soil.</title>
        <authorList>
            <person name="Peng F."/>
        </authorList>
    </citation>
    <scope>NUCLEOTIDE SEQUENCE [LARGE SCALE GENOMIC DNA]</scope>
    <source>
        <strain evidence="4 5">S14-144</strain>
    </source>
</reference>
<dbReference type="AlphaFoldDB" id="A0A3G8ZPD5"/>
<dbReference type="Pfam" id="PF00106">
    <property type="entry name" value="adh_short"/>
    <property type="match status" value="1"/>
</dbReference>
<dbReference type="PRINTS" id="PR00080">
    <property type="entry name" value="SDRFAMILY"/>
</dbReference>
<evidence type="ECO:0000256" key="1">
    <source>
        <dbReference type="ARBA" id="ARBA00006484"/>
    </source>
</evidence>
<dbReference type="Proteomes" id="UP000268084">
    <property type="component" value="Chromosome"/>
</dbReference>
<reference evidence="4 5" key="1">
    <citation type="submission" date="2018-11" db="EMBL/GenBank/DDBJ databases">
        <authorList>
            <person name="Da X."/>
        </authorList>
    </citation>
    <scope>NUCLEOTIDE SEQUENCE [LARGE SCALE GENOMIC DNA]</scope>
    <source>
        <strain evidence="4 5">S14-144</strain>
    </source>
</reference>
<proteinExistence type="inferred from homology"/>
<dbReference type="Gene3D" id="3.40.50.720">
    <property type="entry name" value="NAD(P)-binding Rossmann-like Domain"/>
    <property type="match status" value="1"/>
</dbReference>
<organism evidence="4 5">
    <name type="scientific">Nakamurella antarctica</name>
    <dbReference type="NCBI Taxonomy" id="1902245"/>
    <lineage>
        <taxon>Bacteria</taxon>
        <taxon>Bacillati</taxon>
        <taxon>Actinomycetota</taxon>
        <taxon>Actinomycetes</taxon>
        <taxon>Nakamurellales</taxon>
        <taxon>Nakamurellaceae</taxon>
        <taxon>Nakamurella</taxon>
    </lineage>
</organism>
<name>A0A3G8ZPD5_9ACTN</name>
<evidence type="ECO:0000313" key="5">
    <source>
        <dbReference type="Proteomes" id="UP000268084"/>
    </source>
</evidence>
<keyword evidence="2" id="KW-0560">Oxidoreductase</keyword>
<dbReference type="EMBL" id="CP034170">
    <property type="protein sequence ID" value="AZI59099.1"/>
    <property type="molecule type" value="Genomic_DNA"/>
</dbReference>
<evidence type="ECO:0000256" key="2">
    <source>
        <dbReference type="ARBA" id="ARBA00023002"/>
    </source>
</evidence>
<dbReference type="PIRSF" id="PIRSF000126">
    <property type="entry name" value="11-beta-HSD1"/>
    <property type="match status" value="1"/>
</dbReference>